<dbReference type="OrthoDB" id="10040454at2759"/>
<comment type="caution">
    <text evidence="1">The sequence shown here is derived from an EMBL/GenBank/DDBJ whole genome shotgun (WGS) entry which is preliminary data.</text>
</comment>
<keyword evidence="2" id="KW-1185">Reference proteome</keyword>
<dbReference type="EMBL" id="BMAO01023790">
    <property type="protein sequence ID" value="GFQ90951.1"/>
    <property type="molecule type" value="Genomic_DNA"/>
</dbReference>
<accession>A0A8X6L0H0</accession>
<gene>
    <name evidence="1" type="ORF">TNCT_9131</name>
</gene>
<sequence length="148" mass="17020">MVNLSFTASFLNRIVLTRTLHMCSKYEHNSRVNPARAIILDGLRASTRKLASQLDISRNTPVKIMRKEIVICPYKIQILQFILDTFIAQQRDFTNMTLDFIYLRPQKPNGIEFMIGDVLFESHIRDLITHKIDSAKGLINIKLSGLIC</sequence>
<organism evidence="1 2">
    <name type="scientific">Trichonephila clavata</name>
    <name type="common">Joro spider</name>
    <name type="synonym">Nephila clavata</name>
    <dbReference type="NCBI Taxonomy" id="2740835"/>
    <lineage>
        <taxon>Eukaryota</taxon>
        <taxon>Metazoa</taxon>
        <taxon>Ecdysozoa</taxon>
        <taxon>Arthropoda</taxon>
        <taxon>Chelicerata</taxon>
        <taxon>Arachnida</taxon>
        <taxon>Araneae</taxon>
        <taxon>Araneomorphae</taxon>
        <taxon>Entelegynae</taxon>
        <taxon>Araneoidea</taxon>
        <taxon>Nephilidae</taxon>
        <taxon>Trichonephila</taxon>
    </lineage>
</organism>
<dbReference type="Proteomes" id="UP000887116">
    <property type="component" value="Unassembled WGS sequence"/>
</dbReference>
<evidence type="ECO:0000313" key="1">
    <source>
        <dbReference type="EMBL" id="GFQ90951.1"/>
    </source>
</evidence>
<dbReference type="AlphaFoldDB" id="A0A8X6L0H0"/>
<protein>
    <submittedName>
        <fullName evidence="1">Uncharacterized protein</fullName>
    </submittedName>
</protein>
<reference evidence="1" key="1">
    <citation type="submission" date="2020-07" db="EMBL/GenBank/DDBJ databases">
        <title>Multicomponent nature underlies the extraordinary mechanical properties of spider dragline silk.</title>
        <authorList>
            <person name="Kono N."/>
            <person name="Nakamura H."/>
            <person name="Mori M."/>
            <person name="Yoshida Y."/>
            <person name="Ohtoshi R."/>
            <person name="Malay A.D."/>
            <person name="Moran D.A.P."/>
            <person name="Tomita M."/>
            <person name="Numata K."/>
            <person name="Arakawa K."/>
        </authorList>
    </citation>
    <scope>NUCLEOTIDE SEQUENCE</scope>
</reference>
<name>A0A8X6L0H0_TRICU</name>
<evidence type="ECO:0000313" key="2">
    <source>
        <dbReference type="Proteomes" id="UP000887116"/>
    </source>
</evidence>
<proteinExistence type="predicted"/>